<dbReference type="Proteomes" id="UP001157126">
    <property type="component" value="Unassembled WGS sequence"/>
</dbReference>
<feature type="transmembrane region" description="Helical" evidence="10">
    <location>
        <begin position="224"/>
        <end position="248"/>
    </location>
</feature>
<evidence type="ECO:0008006" key="13">
    <source>
        <dbReference type="Google" id="ProtNLM"/>
    </source>
</evidence>
<evidence type="ECO:0000256" key="7">
    <source>
        <dbReference type="ARBA" id="ARBA00022989"/>
    </source>
</evidence>
<accession>A0ABQ6IK86</accession>
<keyword evidence="7 10" id="KW-1133">Transmembrane helix</keyword>
<comment type="subcellular location">
    <subcellularLocation>
        <location evidence="1">Cell membrane</location>
        <topology evidence="1">Multi-pass membrane protein</topology>
    </subcellularLocation>
</comment>
<dbReference type="PANTHER" id="PTHR48086">
    <property type="entry name" value="SODIUM/PROLINE SYMPORTER-RELATED"/>
    <property type="match status" value="1"/>
</dbReference>
<feature type="transmembrane region" description="Helical" evidence="10">
    <location>
        <begin position="260"/>
        <end position="280"/>
    </location>
</feature>
<feature type="transmembrane region" description="Helical" evidence="10">
    <location>
        <begin position="419"/>
        <end position="442"/>
    </location>
</feature>
<dbReference type="InterPro" id="IPR038377">
    <property type="entry name" value="Na/Glc_symporter_sf"/>
</dbReference>
<keyword evidence="5 10" id="KW-0812">Transmembrane</keyword>
<comment type="similarity">
    <text evidence="2 9">Belongs to the sodium:solute symporter (SSF) (TC 2.A.21) family.</text>
</comment>
<evidence type="ECO:0000256" key="9">
    <source>
        <dbReference type="RuleBase" id="RU362091"/>
    </source>
</evidence>
<keyword evidence="12" id="KW-1185">Reference proteome</keyword>
<dbReference type="Gene3D" id="1.20.1730.10">
    <property type="entry name" value="Sodium/glucose cotransporter"/>
    <property type="match status" value="1"/>
</dbReference>
<feature type="transmembrane region" description="Helical" evidence="10">
    <location>
        <begin position="117"/>
        <end position="133"/>
    </location>
</feature>
<name>A0ABQ6IK86_9MICO</name>
<protein>
    <recommendedName>
        <fullName evidence="13">Na+(H+)/acetate symporter ActP</fullName>
    </recommendedName>
</protein>
<dbReference type="PANTHER" id="PTHR48086:SF6">
    <property type="entry name" value="CATION_ACETATE SYMPORTER ACTP"/>
    <property type="match status" value="1"/>
</dbReference>
<keyword evidence="3" id="KW-0813">Transport</keyword>
<keyword evidence="4" id="KW-1003">Cell membrane</keyword>
<comment type="caution">
    <text evidence="11">The sequence shown here is derived from an EMBL/GenBank/DDBJ whole genome shotgun (WGS) entry which is preliminary data.</text>
</comment>
<dbReference type="RefSeq" id="WP_284302386.1">
    <property type="nucleotide sequence ID" value="NZ_BSUO01000001.1"/>
</dbReference>
<gene>
    <name evidence="11" type="ORF">GCM10025883_03490</name>
</gene>
<dbReference type="PROSITE" id="PS50283">
    <property type="entry name" value="NA_SOLUT_SYMP_3"/>
    <property type="match status" value="1"/>
</dbReference>
<feature type="transmembrane region" description="Helical" evidence="10">
    <location>
        <begin position="362"/>
        <end position="382"/>
    </location>
</feature>
<evidence type="ECO:0000256" key="4">
    <source>
        <dbReference type="ARBA" id="ARBA00022475"/>
    </source>
</evidence>
<keyword evidence="8 10" id="KW-0472">Membrane</keyword>
<evidence type="ECO:0000256" key="8">
    <source>
        <dbReference type="ARBA" id="ARBA00023136"/>
    </source>
</evidence>
<organism evidence="11 12">
    <name type="scientific">Mobilicoccus caccae</name>
    <dbReference type="NCBI Taxonomy" id="1859295"/>
    <lineage>
        <taxon>Bacteria</taxon>
        <taxon>Bacillati</taxon>
        <taxon>Actinomycetota</taxon>
        <taxon>Actinomycetes</taxon>
        <taxon>Micrococcales</taxon>
        <taxon>Dermatophilaceae</taxon>
        <taxon>Mobilicoccus</taxon>
    </lineage>
</organism>
<evidence type="ECO:0000256" key="3">
    <source>
        <dbReference type="ARBA" id="ARBA00022448"/>
    </source>
</evidence>
<feature type="transmembrane region" description="Helical" evidence="10">
    <location>
        <begin position="75"/>
        <end position="96"/>
    </location>
</feature>
<evidence type="ECO:0000256" key="2">
    <source>
        <dbReference type="ARBA" id="ARBA00006434"/>
    </source>
</evidence>
<reference evidence="12" key="1">
    <citation type="journal article" date="2019" name="Int. J. Syst. Evol. Microbiol.">
        <title>The Global Catalogue of Microorganisms (GCM) 10K type strain sequencing project: providing services to taxonomists for standard genome sequencing and annotation.</title>
        <authorList>
            <consortium name="The Broad Institute Genomics Platform"/>
            <consortium name="The Broad Institute Genome Sequencing Center for Infectious Disease"/>
            <person name="Wu L."/>
            <person name="Ma J."/>
        </authorList>
    </citation>
    <scope>NUCLEOTIDE SEQUENCE [LARGE SCALE GENOMIC DNA]</scope>
    <source>
        <strain evidence="12">NBRC 113072</strain>
    </source>
</reference>
<sequence length="500" mass="52280">MTSVPIVVAITLTCLATVVGGIHGVRLSRTTSDFYVAGRQVTPWRNASAIGGEYLSAASFLGIAGLVYASGVAMLWFPVGYTLGYVILAAVVAAPLRRSGAYTLPDFAQLRLESRKLRLLTSVLVVLVGWLYLIPQLQGADIAVATLTGAPGWAGSALVVVVVTINVVAGGMRSVTDLQAVQYWVKFVAISVPAVIMVTIWASSDLGVPTMPELPMQTAATEAYTTYSLLLALCLGTMGLPHVAVRFYTNRDGLAARRTTIPVIGLLGLFYLFPPIYAVLGRAYLPTLPPGAQADQIVLLLPTVIAPGALGQALVVVLSVGAFAAFLSTASGLAIAVTGVVDQDLVKPWLRRVTGDDVDGIFSFRVSAVFAMVVPLMLTVVVGPTGLATTVGLAFAVSASTLCPMLALGVWWRGLTARGAALGMVVGATGSLASAGVTLSHIDLPEPYALLLSQPAAWTVPLAFVTAMLASLATQDRIPRNVLRTMTRLHLPENLSSRTG</sequence>
<evidence type="ECO:0000256" key="1">
    <source>
        <dbReference type="ARBA" id="ARBA00004651"/>
    </source>
</evidence>
<feature type="transmembrane region" description="Helical" evidence="10">
    <location>
        <begin position="6"/>
        <end position="25"/>
    </location>
</feature>
<feature type="transmembrane region" description="Helical" evidence="10">
    <location>
        <begin position="448"/>
        <end position="474"/>
    </location>
</feature>
<dbReference type="InterPro" id="IPR001734">
    <property type="entry name" value="Na/solute_symporter"/>
</dbReference>
<dbReference type="EMBL" id="BSUO01000001">
    <property type="protein sequence ID" value="GMA38304.1"/>
    <property type="molecule type" value="Genomic_DNA"/>
</dbReference>
<feature type="transmembrane region" description="Helical" evidence="10">
    <location>
        <begin position="153"/>
        <end position="171"/>
    </location>
</feature>
<dbReference type="CDD" id="cd11480">
    <property type="entry name" value="SLC5sbd_u4"/>
    <property type="match status" value="1"/>
</dbReference>
<feature type="transmembrane region" description="Helical" evidence="10">
    <location>
        <begin position="388"/>
        <end position="412"/>
    </location>
</feature>
<evidence type="ECO:0000256" key="5">
    <source>
        <dbReference type="ARBA" id="ARBA00022692"/>
    </source>
</evidence>
<evidence type="ECO:0000256" key="6">
    <source>
        <dbReference type="ARBA" id="ARBA00022847"/>
    </source>
</evidence>
<evidence type="ECO:0000313" key="11">
    <source>
        <dbReference type="EMBL" id="GMA38304.1"/>
    </source>
</evidence>
<evidence type="ECO:0000256" key="10">
    <source>
        <dbReference type="SAM" id="Phobius"/>
    </source>
</evidence>
<dbReference type="InterPro" id="IPR050277">
    <property type="entry name" value="Sodium:Solute_Symporter"/>
</dbReference>
<dbReference type="Pfam" id="PF00474">
    <property type="entry name" value="SSF"/>
    <property type="match status" value="1"/>
</dbReference>
<feature type="transmembrane region" description="Helical" evidence="10">
    <location>
        <begin position="46"/>
        <end position="69"/>
    </location>
</feature>
<proteinExistence type="inferred from homology"/>
<keyword evidence="6" id="KW-0769">Symport</keyword>
<feature type="transmembrane region" description="Helical" evidence="10">
    <location>
        <begin position="313"/>
        <end position="341"/>
    </location>
</feature>
<feature type="transmembrane region" description="Helical" evidence="10">
    <location>
        <begin position="183"/>
        <end position="204"/>
    </location>
</feature>
<evidence type="ECO:0000313" key="12">
    <source>
        <dbReference type="Proteomes" id="UP001157126"/>
    </source>
</evidence>